<reference evidence="1" key="1">
    <citation type="submission" date="2014-09" db="EMBL/GenBank/DDBJ databases">
        <authorList>
            <person name="Magalhaes I.L.F."/>
            <person name="Oliveira U."/>
            <person name="Santos F.R."/>
            <person name="Vidigal T.H.D.A."/>
            <person name="Brescovit A.D."/>
            <person name="Santos A.J."/>
        </authorList>
    </citation>
    <scope>NUCLEOTIDE SEQUENCE</scope>
    <source>
        <tissue evidence="1">Shoot tissue taken approximately 20 cm above the soil surface</tissue>
    </source>
</reference>
<name>A0A0A9CT90_ARUDO</name>
<evidence type="ECO:0000313" key="1">
    <source>
        <dbReference type="EMBL" id="JAD78831.1"/>
    </source>
</evidence>
<organism evidence="1">
    <name type="scientific">Arundo donax</name>
    <name type="common">Giant reed</name>
    <name type="synonym">Donax arundinaceus</name>
    <dbReference type="NCBI Taxonomy" id="35708"/>
    <lineage>
        <taxon>Eukaryota</taxon>
        <taxon>Viridiplantae</taxon>
        <taxon>Streptophyta</taxon>
        <taxon>Embryophyta</taxon>
        <taxon>Tracheophyta</taxon>
        <taxon>Spermatophyta</taxon>
        <taxon>Magnoliopsida</taxon>
        <taxon>Liliopsida</taxon>
        <taxon>Poales</taxon>
        <taxon>Poaceae</taxon>
        <taxon>PACMAD clade</taxon>
        <taxon>Arundinoideae</taxon>
        <taxon>Arundineae</taxon>
        <taxon>Arundo</taxon>
    </lineage>
</organism>
<accession>A0A0A9CT90</accession>
<dbReference type="AlphaFoldDB" id="A0A0A9CT90"/>
<reference evidence="1" key="2">
    <citation type="journal article" date="2015" name="Data Brief">
        <title>Shoot transcriptome of the giant reed, Arundo donax.</title>
        <authorList>
            <person name="Barrero R.A."/>
            <person name="Guerrero F.D."/>
            <person name="Moolhuijzen P."/>
            <person name="Goolsby J.A."/>
            <person name="Tidwell J."/>
            <person name="Bellgard S.E."/>
            <person name="Bellgard M.I."/>
        </authorList>
    </citation>
    <scope>NUCLEOTIDE SEQUENCE</scope>
    <source>
        <tissue evidence="1">Shoot tissue taken approximately 20 cm above the soil surface</tissue>
    </source>
</reference>
<proteinExistence type="predicted"/>
<dbReference type="EMBL" id="GBRH01219064">
    <property type="protein sequence ID" value="JAD78831.1"/>
    <property type="molecule type" value="Transcribed_RNA"/>
</dbReference>
<protein>
    <submittedName>
        <fullName evidence="1">Uncharacterized protein</fullName>
    </submittedName>
</protein>
<sequence>MQEGMQEDIFHVKSCLCIPGGRCRRRRRGRWRPSATWKALSAMT</sequence>